<proteinExistence type="predicted"/>
<gene>
    <name evidence="2" type="ORF">COCON_G00130210</name>
</gene>
<dbReference type="AlphaFoldDB" id="A0A9Q1HXE2"/>
<protein>
    <submittedName>
        <fullName evidence="2">Uncharacterized protein</fullName>
    </submittedName>
</protein>
<dbReference type="EMBL" id="JAFJMO010000009">
    <property type="protein sequence ID" value="KAJ8267849.1"/>
    <property type="molecule type" value="Genomic_DNA"/>
</dbReference>
<name>A0A9Q1HXE2_CONCO</name>
<keyword evidence="3" id="KW-1185">Reference proteome</keyword>
<comment type="caution">
    <text evidence="2">The sequence shown here is derived from an EMBL/GenBank/DDBJ whole genome shotgun (WGS) entry which is preliminary data.</text>
</comment>
<reference evidence="2" key="1">
    <citation type="journal article" date="2023" name="Science">
        <title>Genome structures resolve the early diversification of teleost fishes.</title>
        <authorList>
            <person name="Parey E."/>
            <person name="Louis A."/>
            <person name="Montfort J."/>
            <person name="Bouchez O."/>
            <person name="Roques C."/>
            <person name="Iampietro C."/>
            <person name="Lluch J."/>
            <person name="Castinel A."/>
            <person name="Donnadieu C."/>
            <person name="Desvignes T."/>
            <person name="Floi Bucao C."/>
            <person name="Jouanno E."/>
            <person name="Wen M."/>
            <person name="Mejri S."/>
            <person name="Dirks R."/>
            <person name="Jansen H."/>
            <person name="Henkel C."/>
            <person name="Chen W.J."/>
            <person name="Zahm M."/>
            <person name="Cabau C."/>
            <person name="Klopp C."/>
            <person name="Thompson A.W."/>
            <person name="Robinson-Rechavi M."/>
            <person name="Braasch I."/>
            <person name="Lecointre G."/>
            <person name="Bobe J."/>
            <person name="Postlethwait J.H."/>
            <person name="Berthelot C."/>
            <person name="Roest Crollius H."/>
            <person name="Guiguen Y."/>
        </authorList>
    </citation>
    <scope>NUCLEOTIDE SEQUENCE</scope>
    <source>
        <strain evidence="2">Concon-B</strain>
    </source>
</reference>
<evidence type="ECO:0000313" key="2">
    <source>
        <dbReference type="EMBL" id="KAJ8267849.1"/>
    </source>
</evidence>
<dbReference type="Proteomes" id="UP001152803">
    <property type="component" value="Unassembled WGS sequence"/>
</dbReference>
<accession>A0A9Q1HXE2</accession>
<evidence type="ECO:0000313" key="3">
    <source>
        <dbReference type="Proteomes" id="UP001152803"/>
    </source>
</evidence>
<evidence type="ECO:0000256" key="1">
    <source>
        <dbReference type="SAM" id="MobiDB-lite"/>
    </source>
</evidence>
<organism evidence="2 3">
    <name type="scientific">Conger conger</name>
    <name type="common">Conger eel</name>
    <name type="synonym">Muraena conger</name>
    <dbReference type="NCBI Taxonomy" id="82655"/>
    <lineage>
        <taxon>Eukaryota</taxon>
        <taxon>Metazoa</taxon>
        <taxon>Chordata</taxon>
        <taxon>Craniata</taxon>
        <taxon>Vertebrata</taxon>
        <taxon>Euteleostomi</taxon>
        <taxon>Actinopterygii</taxon>
        <taxon>Neopterygii</taxon>
        <taxon>Teleostei</taxon>
        <taxon>Anguilliformes</taxon>
        <taxon>Congridae</taxon>
        <taxon>Conger</taxon>
    </lineage>
</organism>
<sequence>MPGYLCANAHKCVKYYICTSHWTYEFEQGPCSACADQSDDRGACSASADQSDDRGACSASADQSDDRGALQCLCRPIR</sequence>
<feature type="region of interest" description="Disordered" evidence="1">
    <location>
        <begin position="45"/>
        <end position="66"/>
    </location>
</feature>